<gene>
    <name evidence="2" type="ORF">CWI80_04760</name>
</gene>
<reference evidence="3" key="1">
    <citation type="journal article" date="2018" name="Front. Microbiol.">
        <title>Genome-Based Analysis Reveals the Taxonomy and Diversity of the Family Idiomarinaceae.</title>
        <authorList>
            <person name="Liu Y."/>
            <person name="Lai Q."/>
            <person name="Shao Z."/>
        </authorList>
    </citation>
    <scope>NUCLEOTIDE SEQUENCE [LARGE SCALE GENOMIC DNA]</scope>
    <source>
        <strain evidence="3">c121</strain>
    </source>
</reference>
<protein>
    <recommendedName>
        <fullName evidence="4">SCP domain-containing protein</fullName>
    </recommendedName>
</protein>
<feature type="chain" id="PRO_5018973415" description="SCP domain-containing protein" evidence="1">
    <location>
        <begin position="25"/>
        <end position="120"/>
    </location>
</feature>
<evidence type="ECO:0000313" key="2">
    <source>
        <dbReference type="EMBL" id="RUO74655.1"/>
    </source>
</evidence>
<dbReference type="EMBL" id="PIQE01000001">
    <property type="protein sequence ID" value="RUO74655.1"/>
    <property type="molecule type" value="Genomic_DNA"/>
</dbReference>
<comment type="caution">
    <text evidence="2">The sequence shown here is derived from an EMBL/GenBank/DDBJ whole genome shotgun (WGS) entry which is preliminary data.</text>
</comment>
<sequence>MKTRTTIACICASIAALFTATASATTQETEHAERQPEVQAQQVYTYVYRPENYVGSIEHNLELAQASIMHNLRNDTRSASRRDLLRSHNELRAAAQLAAVSEMLPDRFFSGASDTLSRAN</sequence>
<keyword evidence="1" id="KW-0732">Signal</keyword>
<dbReference type="AlphaFoldDB" id="A0A432Z9M9"/>
<dbReference type="Proteomes" id="UP000287022">
    <property type="component" value="Unassembled WGS sequence"/>
</dbReference>
<dbReference type="RefSeq" id="WP_126775155.1">
    <property type="nucleotide sequence ID" value="NZ_PIQE01000001.1"/>
</dbReference>
<keyword evidence="3" id="KW-1185">Reference proteome</keyword>
<feature type="signal peptide" evidence="1">
    <location>
        <begin position="1"/>
        <end position="24"/>
    </location>
</feature>
<evidence type="ECO:0000256" key="1">
    <source>
        <dbReference type="SAM" id="SignalP"/>
    </source>
</evidence>
<proteinExistence type="predicted"/>
<organism evidence="2 3">
    <name type="scientific">Pseudidiomarina sediminum</name>
    <dbReference type="NCBI Taxonomy" id="431675"/>
    <lineage>
        <taxon>Bacteria</taxon>
        <taxon>Pseudomonadati</taxon>
        <taxon>Pseudomonadota</taxon>
        <taxon>Gammaproteobacteria</taxon>
        <taxon>Alteromonadales</taxon>
        <taxon>Idiomarinaceae</taxon>
        <taxon>Pseudidiomarina</taxon>
    </lineage>
</organism>
<name>A0A432Z9M9_9GAMM</name>
<evidence type="ECO:0000313" key="3">
    <source>
        <dbReference type="Proteomes" id="UP000287022"/>
    </source>
</evidence>
<evidence type="ECO:0008006" key="4">
    <source>
        <dbReference type="Google" id="ProtNLM"/>
    </source>
</evidence>
<accession>A0A432Z9M9</accession>